<dbReference type="InterPro" id="IPR002818">
    <property type="entry name" value="DJ-1/PfpI"/>
</dbReference>
<evidence type="ECO:0000313" key="4">
    <source>
        <dbReference type="Proteomes" id="UP000245474"/>
    </source>
</evidence>
<reference evidence="3 4" key="1">
    <citation type="submission" date="2018-05" db="EMBL/GenBank/DDBJ databases">
        <title>Spiribacter halobius sp. nov., a moderately halophilic bacterium isolated from marine solar saltern.</title>
        <authorList>
            <person name="Zheng W.-S."/>
            <person name="Lu D.-C."/>
            <person name="Du Z.-J."/>
        </authorList>
    </citation>
    <scope>NUCLEOTIDE SEQUENCE [LARGE SCALE GENOMIC DNA]</scope>
    <source>
        <strain evidence="3 4">E85</strain>
    </source>
</reference>
<dbReference type="InterPro" id="IPR050325">
    <property type="entry name" value="Prot/Nucl_acid_deglycase"/>
</dbReference>
<proteinExistence type="predicted"/>
<dbReference type="FunFam" id="3.40.50.880:FF:000015">
    <property type="entry name" value="Protein DJ-1 homolog C"/>
    <property type="match status" value="1"/>
</dbReference>
<dbReference type="Gene3D" id="3.40.50.880">
    <property type="match status" value="1"/>
</dbReference>
<evidence type="ECO:0000259" key="2">
    <source>
        <dbReference type="Pfam" id="PF01965"/>
    </source>
</evidence>
<dbReference type="PANTHER" id="PTHR48094:SF12">
    <property type="entry name" value="PARKINSON DISEASE PROTEIN 7 HOMOLOG"/>
    <property type="match status" value="1"/>
</dbReference>
<protein>
    <submittedName>
        <fullName evidence="3">DJ-1 family protein</fullName>
    </submittedName>
</protein>
<evidence type="ECO:0000256" key="1">
    <source>
        <dbReference type="ARBA" id="ARBA00022737"/>
    </source>
</evidence>
<dbReference type="InterPro" id="IPR006287">
    <property type="entry name" value="DJ-1"/>
</dbReference>
<gene>
    <name evidence="3" type="ORF">DEM34_08945</name>
</gene>
<keyword evidence="1" id="KW-0677">Repeat</keyword>
<sequence>MVTALVPIAPGSEELEAVTVIDLLRRAGVAVTVAGLGDGPIEASRGVRLLPDRTLAEAATEDFDLVVLPGGGPGAQALAADPNLQTLLRRHAEAGAWLGAICAAPSILAGAGLLAGRSATSFPGWLDEVADVDYREDPVVVDGRIVTSRGPGTAMDFALRLIELVCGREKAEEVEARLQRPTAQQLFAAGP</sequence>
<dbReference type="InterPro" id="IPR029062">
    <property type="entry name" value="Class_I_gatase-like"/>
</dbReference>
<name>A0A2U2N369_9GAMM</name>
<dbReference type="EMBL" id="QFFI01000011">
    <property type="protein sequence ID" value="PWG63424.1"/>
    <property type="molecule type" value="Genomic_DNA"/>
</dbReference>
<dbReference type="SUPFAM" id="SSF52317">
    <property type="entry name" value="Class I glutamine amidotransferase-like"/>
    <property type="match status" value="1"/>
</dbReference>
<feature type="domain" description="DJ-1/PfpI" evidence="2">
    <location>
        <begin position="3"/>
        <end position="163"/>
    </location>
</feature>
<dbReference type="NCBIfam" id="TIGR01383">
    <property type="entry name" value="not_thiJ"/>
    <property type="match status" value="1"/>
</dbReference>
<dbReference type="Proteomes" id="UP000245474">
    <property type="component" value="Unassembled WGS sequence"/>
</dbReference>
<dbReference type="CDD" id="cd03135">
    <property type="entry name" value="GATase1_DJ-1"/>
    <property type="match status" value="1"/>
</dbReference>
<dbReference type="GO" id="GO:0005737">
    <property type="term" value="C:cytoplasm"/>
    <property type="evidence" value="ECO:0007669"/>
    <property type="project" value="TreeGrafter"/>
</dbReference>
<comment type="caution">
    <text evidence="3">The sequence shown here is derived from an EMBL/GenBank/DDBJ whole genome shotgun (WGS) entry which is preliminary data.</text>
</comment>
<evidence type="ECO:0000313" key="3">
    <source>
        <dbReference type="EMBL" id="PWG63424.1"/>
    </source>
</evidence>
<dbReference type="RefSeq" id="WP_109678385.1">
    <property type="nucleotide sequence ID" value="NZ_CP086615.1"/>
</dbReference>
<dbReference type="OrthoDB" id="9803764at2"/>
<dbReference type="Pfam" id="PF01965">
    <property type="entry name" value="DJ-1_PfpI"/>
    <property type="match status" value="1"/>
</dbReference>
<keyword evidence="4" id="KW-1185">Reference proteome</keyword>
<organism evidence="3 4">
    <name type="scientific">Sediminicurvatus halobius</name>
    <dbReference type="NCBI Taxonomy" id="2182432"/>
    <lineage>
        <taxon>Bacteria</taxon>
        <taxon>Pseudomonadati</taxon>
        <taxon>Pseudomonadota</taxon>
        <taxon>Gammaproteobacteria</taxon>
        <taxon>Chromatiales</taxon>
        <taxon>Ectothiorhodospiraceae</taxon>
        <taxon>Sediminicurvatus</taxon>
    </lineage>
</organism>
<dbReference type="PANTHER" id="PTHR48094">
    <property type="entry name" value="PROTEIN/NUCLEIC ACID DEGLYCASE DJ-1-RELATED"/>
    <property type="match status" value="1"/>
</dbReference>
<dbReference type="AlphaFoldDB" id="A0A2U2N369"/>
<accession>A0A2U2N369</accession>